<evidence type="ECO:0000256" key="7">
    <source>
        <dbReference type="ARBA" id="ARBA00023242"/>
    </source>
</evidence>
<evidence type="ECO:0000259" key="9">
    <source>
        <dbReference type="PROSITE" id="PS50023"/>
    </source>
</evidence>
<gene>
    <name evidence="10" type="ORF">KUTeg_021817</name>
</gene>
<keyword evidence="6" id="KW-0371">Homeobox</keyword>
<keyword evidence="3 8" id="KW-0862">Zinc</keyword>
<protein>
    <recommendedName>
        <fullName evidence="9">LIM zinc-binding domain-containing protein</fullName>
    </recommendedName>
</protein>
<dbReference type="PROSITE" id="PS50023">
    <property type="entry name" value="LIM_DOMAIN_2"/>
    <property type="match status" value="2"/>
</dbReference>
<evidence type="ECO:0000256" key="1">
    <source>
        <dbReference type="ARBA" id="ARBA00004123"/>
    </source>
</evidence>
<keyword evidence="2 8" id="KW-0479">Metal-binding</keyword>
<reference evidence="10 11" key="1">
    <citation type="submission" date="2022-12" db="EMBL/GenBank/DDBJ databases">
        <title>Chromosome-level genome of Tegillarca granosa.</title>
        <authorList>
            <person name="Kim J."/>
        </authorList>
    </citation>
    <scope>NUCLEOTIDE SEQUENCE [LARGE SCALE GENOMIC DNA]</scope>
    <source>
        <strain evidence="10">Teg-2019</strain>
        <tissue evidence="10">Adductor muscle</tissue>
    </source>
</reference>
<keyword evidence="4 8" id="KW-0440">LIM domain</keyword>
<proteinExistence type="predicted"/>
<dbReference type="SMART" id="SM00132">
    <property type="entry name" value="LIM"/>
    <property type="match status" value="2"/>
</dbReference>
<feature type="domain" description="LIM zinc-binding" evidence="9">
    <location>
        <begin position="79"/>
        <end position="141"/>
    </location>
</feature>
<dbReference type="InterPro" id="IPR001781">
    <property type="entry name" value="Znf_LIM"/>
</dbReference>
<evidence type="ECO:0000256" key="4">
    <source>
        <dbReference type="ARBA" id="ARBA00023038"/>
    </source>
</evidence>
<evidence type="ECO:0000256" key="8">
    <source>
        <dbReference type="PROSITE-ProRule" id="PRU00125"/>
    </source>
</evidence>
<dbReference type="InterPro" id="IPR050453">
    <property type="entry name" value="LIM_Homeobox_TF"/>
</dbReference>
<evidence type="ECO:0000256" key="3">
    <source>
        <dbReference type="ARBA" id="ARBA00022833"/>
    </source>
</evidence>
<comment type="caution">
    <text evidence="10">The sequence shown here is derived from an EMBL/GenBank/DDBJ whole genome shotgun (WGS) entry which is preliminary data.</text>
</comment>
<comment type="subcellular location">
    <subcellularLocation>
        <location evidence="1">Nucleus</location>
    </subcellularLocation>
</comment>
<evidence type="ECO:0000256" key="5">
    <source>
        <dbReference type="ARBA" id="ARBA00023125"/>
    </source>
</evidence>
<dbReference type="SUPFAM" id="SSF57716">
    <property type="entry name" value="Glucocorticoid receptor-like (DNA-binding domain)"/>
    <property type="match status" value="2"/>
</dbReference>
<dbReference type="CDD" id="cd09369">
    <property type="entry name" value="LIM1_Lhx2_Lhx9"/>
    <property type="match status" value="1"/>
</dbReference>
<dbReference type="PANTHER" id="PTHR24208">
    <property type="entry name" value="LIM/HOMEOBOX PROTEIN LHX"/>
    <property type="match status" value="1"/>
</dbReference>
<accession>A0ABQ9EAL9</accession>
<evidence type="ECO:0000313" key="10">
    <source>
        <dbReference type="EMBL" id="KAJ8300298.1"/>
    </source>
</evidence>
<name>A0ABQ9EAL9_TEGGR</name>
<dbReference type="Pfam" id="PF00412">
    <property type="entry name" value="LIM"/>
    <property type="match status" value="2"/>
</dbReference>
<evidence type="ECO:0000256" key="2">
    <source>
        <dbReference type="ARBA" id="ARBA00022723"/>
    </source>
</evidence>
<feature type="domain" description="LIM zinc-binding" evidence="9">
    <location>
        <begin position="17"/>
        <end position="78"/>
    </location>
</feature>
<keyword evidence="11" id="KW-1185">Reference proteome</keyword>
<evidence type="ECO:0000313" key="11">
    <source>
        <dbReference type="Proteomes" id="UP001217089"/>
    </source>
</evidence>
<dbReference type="PANTHER" id="PTHR24208:SF168">
    <property type="entry name" value="PROTEIN APTEROUS"/>
    <property type="match status" value="1"/>
</dbReference>
<organism evidence="10 11">
    <name type="scientific">Tegillarca granosa</name>
    <name type="common">Malaysian cockle</name>
    <name type="synonym">Anadara granosa</name>
    <dbReference type="NCBI Taxonomy" id="220873"/>
    <lineage>
        <taxon>Eukaryota</taxon>
        <taxon>Metazoa</taxon>
        <taxon>Spiralia</taxon>
        <taxon>Lophotrochozoa</taxon>
        <taxon>Mollusca</taxon>
        <taxon>Bivalvia</taxon>
        <taxon>Autobranchia</taxon>
        <taxon>Pteriomorphia</taxon>
        <taxon>Arcoida</taxon>
        <taxon>Arcoidea</taxon>
        <taxon>Arcidae</taxon>
        <taxon>Tegillarca</taxon>
    </lineage>
</organism>
<dbReference type="PROSITE" id="PS00478">
    <property type="entry name" value="LIM_DOMAIN_1"/>
    <property type="match status" value="1"/>
</dbReference>
<keyword evidence="5" id="KW-0238">DNA-binding</keyword>
<dbReference type="EMBL" id="JARBDR010000919">
    <property type="protein sequence ID" value="KAJ8300298.1"/>
    <property type="molecule type" value="Genomic_DNA"/>
</dbReference>
<keyword evidence="7" id="KW-0539">Nucleus</keyword>
<feature type="non-terminal residue" evidence="10">
    <location>
        <position position="162"/>
    </location>
</feature>
<sequence length="162" mass="18764">MNIRNTMPVLNNVEHPSFCAGCGARILDRYYLLAVDKQWHVHCLKCCECKIRLDSELTCFARDGNIYCKEDYYRRFAVKRCARCMMGISANELVMKARDMVYHISCFTCASCNKTLATGDQFGMKENLVYCRTDYEIIFQEEYFHGVDPGLSCPPVPIPYYN</sequence>
<dbReference type="Proteomes" id="UP001217089">
    <property type="component" value="Unassembled WGS sequence"/>
</dbReference>
<dbReference type="Gene3D" id="2.10.110.10">
    <property type="entry name" value="Cysteine Rich Protein"/>
    <property type="match status" value="2"/>
</dbReference>
<evidence type="ECO:0000256" key="6">
    <source>
        <dbReference type="ARBA" id="ARBA00023155"/>
    </source>
</evidence>